<dbReference type="EMBL" id="JACEIK010026257">
    <property type="protein sequence ID" value="MCE5166561.1"/>
    <property type="molecule type" value="Genomic_DNA"/>
</dbReference>
<reference evidence="3 4" key="1">
    <citation type="journal article" date="2021" name="BMC Genomics">
        <title>Datura genome reveals duplications of psychoactive alkaloid biosynthetic genes and high mutation rate following tissue culture.</title>
        <authorList>
            <person name="Rajewski A."/>
            <person name="Carter-House D."/>
            <person name="Stajich J."/>
            <person name="Litt A."/>
        </authorList>
    </citation>
    <scope>NUCLEOTIDE SEQUENCE [LARGE SCALE GENOMIC DNA]</scope>
    <source>
        <strain evidence="3">AR-01</strain>
    </source>
</reference>
<evidence type="ECO:0000313" key="3">
    <source>
        <dbReference type="EMBL" id="MCE5166561.1"/>
    </source>
</evidence>
<evidence type="ECO:0000313" key="4">
    <source>
        <dbReference type="Proteomes" id="UP000823775"/>
    </source>
</evidence>
<gene>
    <name evidence="3" type="ORF">HAX54_021860</name>
</gene>
<dbReference type="Proteomes" id="UP000823775">
    <property type="component" value="Unassembled WGS sequence"/>
</dbReference>
<accession>A0ABS8Y5D2</accession>
<name>A0ABS8Y5D2_DATST</name>
<keyword evidence="1" id="KW-0175">Coiled coil</keyword>
<feature type="compositionally biased region" description="Polar residues" evidence="2">
    <location>
        <begin position="7"/>
        <end position="20"/>
    </location>
</feature>
<keyword evidence="4" id="KW-1185">Reference proteome</keyword>
<feature type="compositionally biased region" description="Polar residues" evidence="2">
    <location>
        <begin position="30"/>
        <end position="41"/>
    </location>
</feature>
<evidence type="ECO:0000256" key="2">
    <source>
        <dbReference type="SAM" id="MobiDB-lite"/>
    </source>
</evidence>
<protein>
    <submittedName>
        <fullName evidence="3">Uncharacterized protein</fullName>
    </submittedName>
</protein>
<comment type="caution">
    <text evidence="3">The sequence shown here is derived from an EMBL/GenBank/DDBJ whole genome shotgun (WGS) entry which is preliminary data.</text>
</comment>
<feature type="coiled-coil region" evidence="1">
    <location>
        <begin position="75"/>
        <end position="102"/>
    </location>
</feature>
<sequence length="140" mass="14832">MEIRVATQGTWFDTAPTSLSPERESDGSLGPTSPATDNLTTLIADIRSRGTHPAGGLGGASDIASSSQSKDALDVKILLLEKDRLRMKIEKLKGQVAHNEETEAACHTDLLTLIQILSPCVMSSPSIPGTISSPLPNREP</sequence>
<evidence type="ECO:0000256" key="1">
    <source>
        <dbReference type="SAM" id="Coils"/>
    </source>
</evidence>
<feature type="region of interest" description="Disordered" evidence="2">
    <location>
        <begin position="1"/>
        <end position="70"/>
    </location>
</feature>
<proteinExistence type="predicted"/>
<organism evidence="3 4">
    <name type="scientific">Datura stramonium</name>
    <name type="common">Jimsonweed</name>
    <name type="synonym">Common thornapple</name>
    <dbReference type="NCBI Taxonomy" id="4076"/>
    <lineage>
        <taxon>Eukaryota</taxon>
        <taxon>Viridiplantae</taxon>
        <taxon>Streptophyta</taxon>
        <taxon>Embryophyta</taxon>
        <taxon>Tracheophyta</taxon>
        <taxon>Spermatophyta</taxon>
        <taxon>Magnoliopsida</taxon>
        <taxon>eudicotyledons</taxon>
        <taxon>Gunneridae</taxon>
        <taxon>Pentapetalae</taxon>
        <taxon>asterids</taxon>
        <taxon>lamiids</taxon>
        <taxon>Solanales</taxon>
        <taxon>Solanaceae</taxon>
        <taxon>Solanoideae</taxon>
        <taxon>Datureae</taxon>
        <taxon>Datura</taxon>
    </lineage>
</organism>